<dbReference type="EMBL" id="JBHTMU010000007">
    <property type="protein sequence ID" value="MFD1341869.1"/>
    <property type="molecule type" value="Genomic_DNA"/>
</dbReference>
<keyword evidence="3 4" id="KW-0012">Acyltransferase</keyword>
<dbReference type="InterPro" id="IPR042203">
    <property type="entry name" value="Leu/Phe-tRNA_Trfase_C"/>
</dbReference>
<dbReference type="NCBIfam" id="TIGR00667">
    <property type="entry name" value="aat"/>
    <property type="match status" value="1"/>
</dbReference>
<accession>A0ABW3ZFI8</accession>
<dbReference type="RefSeq" id="WP_386801936.1">
    <property type="nucleotide sequence ID" value="NZ_JBHTMU010000007.1"/>
</dbReference>
<comment type="catalytic activity">
    <reaction evidence="4">
        <text>N-terminal L-arginyl-[protein] + L-leucyl-tRNA(Leu) = N-terminal L-leucyl-L-arginyl-[protein] + tRNA(Leu) + H(+)</text>
        <dbReference type="Rhea" id="RHEA:50416"/>
        <dbReference type="Rhea" id="RHEA-COMP:9613"/>
        <dbReference type="Rhea" id="RHEA-COMP:9622"/>
        <dbReference type="Rhea" id="RHEA-COMP:12672"/>
        <dbReference type="Rhea" id="RHEA-COMP:12673"/>
        <dbReference type="ChEBI" id="CHEBI:15378"/>
        <dbReference type="ChEBI" id="CHEBI:64719"/>
        <dbReference type="ChEBI" id="CHEBI:78442"/>
        <dbReference type="ChEBI" id="CHEBI:78494"/>
        <dbReference type="ChEBI" id="CHEBI:133044"/>
        <dbReference type="EC" id="2.3.2.6"/>
    </reaction>
</comment>
<protein>
    <recommendedName>
        <fullName evidence="4">Leucyl/phenylalanyl-tRNA--protein transferase</fullName>
        <ecNumber evidence="4">2.3.2.6</ecNumber>
    </recommendedName>
    <alternativeName>
        <fullName evidence="4">L/F-transferase</fullName>
    </alternativeName>
    <alternativeName>
        <fullName evidence="4">Leucyltransferase</fullName>
    </alternativeName>
    <alternativeName>
        <fullName evidence="4">Phenyalanyltransferase</fullName>
    </alternativeName>
</protein>
<dbReference type="PANTHER" id="PTHR30098:SF2">
    <property type="entry name" value="LEUCYL_PHENYLALANYL-TRNA--PROTEIN TRANSFERASE"/>
    <property type="match status" value="1"/>
</dbReference>
<dbReference type="InterPro" id="IPR004616">
    <property type="entry name" value="Leu/Phe-tRNA_Trfase"/>
</dbReference>
<evidence type="ECO:0000313" key="6">
    <source>
        <dbReference type="Proteomes" id="UP001597135"/>
    </source>
</evidence>
<dbReference type="GO" id="GO:0008914">
    <property type="term" value="F:leucyl-tRNA--protein transferase activity"/>
    <property type="evidence" value="ECO:0007669"/>
    <property type="project" value="UniProtKB-EC"/>
</dbReference>
<dbReference type="Gene3D" id="3.30.70.3550">
    <property type="entry name" value="Leucyl/phenylalanyl-tRNA-protein transferase, N-terminal domain"/>
    <property type="match status" value="1"/>
</dbReference>
<name>A0ABW3ZFI8_9RHOB</name>
<comment type="caution">
    <text evidence="5">The sequence shown here is derived from an EMBL/GenBank/DDBJ whole genome shotgun (WGS) entry which is preliminary data.</text>
</comment>
<gene>
    <name evidence="4 5" type="primary">aat</name>
    <name evidence="5" type="ORF">ACFQ4E_05495</name>
</gene>
<evidence type="ECO:0000256" key="3">
    <source>
        <dbReference type="ARBA" id="ARBA00023315"/>
    </source>
</evidence>
<evidence type="ECO:0000256" key="4">
    <source>
        <dbReference type="HAMAP-Rule" id="MF_00688"/>
    </source>
</evidence>
<dbReference type="HAMAP" id="MF_00688">
    <property type="entry name" value="Leu_Phe_trans"/>
    <property type="match status" value="1"/>
</dbReference>
<proteinExistence type="inferred from homology"/>
<comment type="catalytic activity">
    <reaction evidence="4">
        <text>N-terminal L-lysyl-[protein] + L-leucyl-tRNA(Leu) = N-terminal L-leucyl-L-lysyl-[protein] + tRNA(Leu) + H(+)</text>
        <dbReference type="Rhea" id="RHEA:12340"/>
        <dbReference type="Rhea" id="RHEA-COMP:9613"/>
        <dbReference type="Rhea" id="RHEA-COMP:9622"/>
        <dbReference type="Rhea" id="RHEA-COMP:12670"/>
        <dbReference type="Rhea" id="RHEA-COMP:12671"/>
        <dbReference type="ChEBI" id="CHEBI:15378"/>
        <dbReference type="ChEBI" id="CHEBI:65249"/>
        <dbReference type="ChEBI" id="CHEBI:78442"/>
        <dbReference type="ChEBI" id="CHEBI:78494"/>
        <dbReference type="ChEBI" id="CHEBI:133043"/>
        <dbReference type="EC" id="2.3.2.6"/>
    </reaction>
</comment>
<evidence type="ECO:0000256" key="1">
    <source>
        <dbReference type="ARBA" id="ARBA00022490"/>
    </source>
</evidence>
<evidence type="ECO:0000256" key="2">
    <source>
        <dbReference type="ARBA" id="ARBA00022679"/>
    </source>
</evidence>
<dbReference type="Pfam" id="PF03588">
    <property type="entry name" value="Leu_Phe_trans"/>
    <property type="match status" value="1"/>
</dbReference>
<dbReference type="EC" id="2.3.2.6" evidence="4"/>
<dbReference type="Proteomes" id="UP001597135">
    <property type="component" value="Unassembled WGS sequence"/>
</dbReference>
<keyword evidence="2 4" id="KW-0808">Transferase</keyword>
<comment type="subcellular location">
    <subcellularLocation>
        <location evidence="4">Cytoplasm</location>
    </subcellularLocation>
</comment>
<keyword evidence="6" id="KW-1185">Reference proteome</keyword>
<comment type="similarity">
    <text evidence="4">Belongs to the L/F-transferase family.</text>
</comment>
<evidence type="ECO:0000313" key="5">
    <source>
        <dbReference type="EMBL" id="MFD1341869.1"/>
    </source>
</evidence>
<dbReference type="InterPro" id="IPR042221">
    <property type="entry name" value="Leu/Phe-tRNA_Trfase_N"/>
</dbReference>
<dbReference type="SUPFAM" id="SSF55729">
    <property type="entry name" value="Acyl-CoA N-acyltransferases (Nat)"/>
    <property type="match status" value="1"/>
</dbReference>
<dbReference type="PANTHER" id="PTHR30098">
    <property type="entry name" value="LEUCYL/PHENYLALANYL-TRNA--PROTEIN TRANSFERASE"/>
    <property type="match status" value="1"/>
</dbReference>
<comment type="function">
    <text evidence="4">Functions in the N-end rule pathway of protein degradation where it conjugates Leu, Phe and, less efficiently, Met from aminoacyl-tRNAs to the N-termini of proteins containing an N-terminal arginine or lysine.</text>
</comment>
<keyword evidence="1 4" id="KW-0963">Cytoplasm</keyword>
<comment type="catalytic activity">
    <reaction evidence="4">
        <text>L-phenylalanyl-tRNA(Phe) + an N-terminal L-alpha-aminoacyl-[protein] = an N-terminal L-phenylalanyl-L-alpha-aminoacyl-[protein] + tRNA(Phe)</text>
        <dbReference type="Rhea" id="RHEA:43632"/>
        <dbReference type="Rhea" id="RHEA-COMP:9668"/>
        <dbReference type="Rhea" id="RHEA-COMP:9699"/>
        <dbReference type="Rhea" id="RHEA-COMP:10636"/>
        <dbReference type="Rhea" id="RHEA-COMP:10637"/>
        <dbReference type="ChEBI" id="CHEBI:78442"/>
        <dbReference type="ChEBI" id="CHEBI:78531"/>
        <dbReference type="ChEBI" id="CHEBI:78597"/>
        <dbReference type="ChEBI" id="CHEBI:83561"/>
        <dbReference type="EC" id="2.3.2.6"/>
    </reaction>
</comment>
<dbReference type="Gene3D" id="3.40.630.70">
    <property type="entry name" value="Leucyl/phenylalanyl-tRNA-protein transferase, C-terminal domain"/>
    <property type="match status" value="1"/>
</dbReference>
<reference evidence="6" key="1">
    <citation type="journal article" date="2019" name="Int. J. Syst. Evol. Microbiol.">
        <title>The Global Catalogue of Microorganisms (GCM) 10K type strain sequencing project: providing services to taxonomists for standard genome sequencing and annotation.</title>
        <authorList>
            <consortium name="The Broad Institute Genomics Platform"/>
            <consortium name="The Broad Institute Genome Sequencing Center for Infectious Disease"/>
            <person name="Wu L."/>
            <person name="Ma J."/>
        </authorList>
    </citation>
    <scope>NUCLEOTIDE SEQUENCE [LARGE SCALE GENOMIC DNA]</scope>
    <source>
        <strain evidence="6">CCUG 62953</strain>
    </source>
</reference>
<dbReference type="InterPro" id="IPR016181">
    <property type="entry name" value="Acyl_CoA_acyltransferase"/>
</dbReference>
<sequence>MSLSPDLLIQAYRAGVFPMAESRNDPVIFWVDPKLRGVLPLDGFRISRSLARRLRRDDYEVTLNRAFGDVIAACADRPETWINPEIDRLFNALHASGDAHSLEVWQDGELAGGIYGVALGAAFCGESMFSRRTDASKVALAWLVDQLRRTGFTLFDTQFLTSHLASLGAIEIPRAAYHDALRDALEMSADLVSVALAASGQDVVQRNTQTS</sequence>
<organism evidence="5 6">
    <name type="scientific">Litorisediminicola beolgyonensis</name>
    <dbReference type="NCBI Taxonomy" id="1173614"/>
    <lineage>
        <taxon>Bacteria</taxon>
        <taxon>Pseudomonadati</taxon>
        <taxon>Pseudomonadota</taxon>
        <taxon>Alphaproteobacteria</taxon>
        <taxon>Rhodobacterales</taxon>
        <taxon>Paracoccaceae</taxon>
        <taxon>Litorisediminicola</taxon>
    </lineage>
</organism>